<gene>
    <name evidence="1" type="ORF">MML48_2g00001067</name>
</gene>
<evidence type="ECO:0000313" key="1">
    <source>
        <dbReference type="EMBL" id="KAI4467750.1"/>
    </source>
</evidence>
<keyword evidence="2" id="KW-1185">Reference proteome</keyword>
<dbReference type="Proteomes" id="UP001056778">
    <property type="component" value="Chromosome 2"/>
</dbReference>
<evidence type="ECO:0000313" key="2">
    <source>
        <dbReference type="Proteomes" id="UP001056778"/>
    </source>
</evidence>
<dbReference type="EMBL" id="CM043016">
    <property type="protein sequence ID" value="KAI4467750.1"/>
    <property type="molecule type" value="Genomic_DNA"/>
</dbReference>
<name>A0ACB9TLT5_HOLOL</name>
<organism evidence="1 2">
    <name type="scientific">Holotrichia oblita</name>
    <name type="common">Chafer beetle</name>
    <dbReference type="NCBI Taxonomy" id="644536"/>
    <lineage>
        <taxon>Eukaryota</taxon>
        <taxon>Metazoa</taxon>
        <taxon>Ecdysozoa</taxon>
        <taxon>Arthropoda</taxon>
        <taxon>Hexapoda</taxon>
        <taxon>Insecta</taxon>
        <taxon>Pterygota</taxon>
        <taxon>Neoptera</taxon>
        <taxon>Endopterygota</taxon>
        <taxon>Coleoptera</taxon>
        <taxon>Polyphaga</taxon>
        <taxon>Scarabaeiformia</taxon>
        <taxon>Scarabaeidae</taxon>
        <taxon>Melolonthinae</taxon>
        <taxon>Holotrichia</taxon>
    </lineage>
</organism>
<protein>
    <submittedName>
        <fullName evidence="1">Cytosolic resiniferatoxin binding protein rbp-26</fullName>
    </submittedName>
</protein>
<proteinExistence type="predicted"/>
<reference evidence="1" key="1">
    <citation type="submission" date="2022-04" db="EMBL/GenBank/DDBJ databases">
        <title>Chromosome-scale genome assembly of Holotrichia oblita Faldermann.</title>
        <authorList>
            <person name="Rongchong L."/>
        </authorList>
    </citation>
    <scope>NUCLEOTIDE SEQUENCE</scope>
    <source>
        <strain evidence="1">81SQS9</strain>
    </source>
</reference>
<sequence>MDVKQMEQDNVSEEGEIFDADTDNYTPLERPKNYASLQPNLKFPTNCDTESESSKQSTSDSGSDSEKEMRKKRPKLKAKLRPKSLKANKYSIWSTHIQEDVLADTLNTCDVTLKDRSRNVETYDYSLARKSNKRTMGDRNNSKLKLVHSSKTQKDDLKGSSRILLSLSTSVENTEEEIAQDLANKLSEEKEDLIQRIVKAVGKEKAIGIFHEVKRIEKEGGMLVMNQSRRRTPGGVYLFLIKHDSNLSAEQHSLIFEDEKQRYKDNMKKKRKKKIDKMKQQIAASKKNLPELLTKAELCVQKLVTDNDRSLKKSEHVDVTNPPPTPETDCHENSGDGIDQPNDLNIPLNARRNLDYNDDFLDLGSVNDMDLF</sequence>
<comment type="caution">
    <text evidence="1">The sequence shown here is derived from an EMBL/GenBank/DDBJ whole genome shotgun (WGS) entry which is preliminary data.</text>
</comment>
<accession>A0ACB9TLT5</accession>